<proteinExistence type="predicted"/>
<accession>A0A835D7D8</accession>
<dbReference type="Proteomes" id="UP000655225">
    <property type="component" value="Unassembled WGS sequence"/>
</dbReference>
<dbReference type="InterPro" id="IPR006476">
    <property type="entry name" value="CHP01589_pln"/>
</dbReference>
<dbReference type="Pfam" id="PF09713">
    <property type="entry name" value="A_thal_3526"/>
    <property type="match status" value="1"/>
</dbReference>
<dbReference type="EMBL" id="JABCRI010000016">
    <property type="protein sequence ID" value="KAF8392731.1"/>
    <property type="molecule type" value="Genomic_DNA"/>
</dbReference>
<evidence type="ECO:0000313" key="2">
    <source>
        <dbReference type="Proteomes" id="UP000655225"/>
    </source>
</evidence>
<organism evidence="1 2">
    <name type="scientific">Tetracentron sinense</name>
    <name type="common">Spur-leaf</name>
    <dbReference type="NCBI Taxonomy" id="13715"/>
    <lineage>
        <taxon>Eukaryota</taxon>
        <taxon>Viridiplantae</taxon>
        <taxon>Streptophyta</taxon>
        <taxon>Embryophyta</taxon>
        <taxon>Tracheophyta</taxon>
        <taxon>Spermatophyta</taxon>
        <taxon>Magnoliopsida</taxon>
        <taxon>Trochodendrales</taxon>
        <taxon>Trochodendraceae</taxon>
        <taxon>Tetracentron</taxon>
    </lineage>
</organism>
<gene>
    <name evidence="1" type="ORF">HHK36_023080</name>
</gene>
<dbReference type="OMA" id="MCEANVP"/>
<keyword evidence="2" id="KW-1185">Reference proteome</keyword>
<protein>
    <submittedName>
        <fullName evidence="1">Uncharacterized protein</fullName>
    </submittedName>
</protein>
<dbReference type="AlphaFoldDB" id="A0A835D7D8"/>
<name>A0A835D7D8_TETSI</name>
<dbReference type="NCBIfam" id="TIGR01589">
    <property type="entry name" value="A_thal_3526"/>
    <property type="match status" value="1"/>
</dbReference>
<reference evidence="1 2" key="1">
    <citation type="submission" date="2020-04" db="EMBL/GenBank/DDBJ databases">
        <title>Plant Genome Project.</title>
        <authorList>
            <person name="Zhang R.-G."/>
        </authorList>
    </citation>
    <scope>NUCLEOTIDE SEQUENCE [LARGE SCALE GENOMIC DNA]</scope>
    <source>
        <strain evidence="1">YNK0</strain>
        <tissue evidence="1">Leaf</tissue>
    </source>
</reference>
<dbReference type="OrthoDB" id="765837at2759"/>
<comment type="caution">
    <text evidence="1">The sequence shown here is derived from an EMBL/GenBank/DDBJ whole genome shotgun (WGS) entry which is preliminary data.</text>
</comment>
<dbReference type="PANTHER" id="PTHR31871">
    <property type="entry name" value="OS02G0137100 PROTEIN"/>
    <property type="match status" value="1"/>
</dbReference>
<sequence length="86" mass="9878">MCEANVPSSCNHCLQCRPSEYIRLVQHLIEECLIFHMDRDECVRALENRASIQPAVTLAVWKELLKENPEFFSAYRSAVPGELVDN</sequence>
<dbReference type="PANTHER" id="PTHR31871:SF55">
    <property type="entry name" value="ANGIOTENSIN-CONVERTING ENZYME 2"/>
    <property type="match status" value="1"/>
</dbReference>
<evidence type="ECO:0000313" key="1">
    <source>
        <dbReference type="EMBL" id="KAF8392731.1"/>
    </source>
</evidence>